<name>A0A381Z474_9ZZZZ</name>
<evidence type="ECO:0000256" key="1">
    <source>
        <dbReference type="SAM" id="Phobius"/>
    </source>
</evidence>
<accession>A0A381Z474</accession>
<feature type="non-terminal residue" evidence="2">
    <location>
        <position position="1"/>
    </location>
</feature>
<keyword evidence="1" id="KW-0472">Membrane</keyword>
<keyword evidence="1" id="KW-1133">Transmembrane helix</keyword>
<proteinExistence type="predicted"/>
<gene>
    <name evidence="2" type="ORF">METZ01_LOCUS136932</name>
</gene>
<sequence>LIVYIVIMYFYYFTYKILFIMHFSFLGPSHNYNLSAHL</sequence>
<evidence type="ECO:0000313" key="2">
    <source>
        <dbReference type="EMBL" id="SVA84078.1"/>
    </source>
</evidence>
<keyword evidence="1" id="KW-0812">Transmembrane</keyword>
<dbReference type="AlphaFoldDB" id="A0A381Z474"/>
<feature type="transmembrane region" description="Helical" evidence="1">
    <location>
        <begin position="6"/>
        <end position="26"/>
    </location>
</feature>
<dbReference type="EMBL" id="UINC01019895">
    <property type="protein sequence ID" value="SVA84078.1"/>
    <property type="molecule type" value="Genomic_DNA"/>
</dbReference>
<reference evidence="2" key="1">
    <citation type="submission" date="2018-05" db="EMBL/GenBank/DDBJ databases">
        <authorList>
            <person name="Lanie J.A."/>
            <person name="Ng W.-L."/>
            <person name="Kazmierczak K.M."/>
            <person name="Andrzejewski T.M."/>
            <person name="Davidsen T.M."/>
            <person name="Wayne K.J."/>
            <person name="Tettelin H."/>
            <person name="Glass J.I."/>
            <person name="Rusch D."/>
            <person name="Podicherti R."/>
            <person name="Tsui H.-C.T."/>
            <person name="Winkler M.E."/>
        </authorList>
    </citation>
    <scope>NUCLEOTIDE SEQUENCE</scope>
</reference>
<organism evidence="2">
    <name type="scientific">marine metagenome</name>
    <dbReference type="NCBI Taxonomy" id="408172"/>
    <lineage>
        <taxon>unclassified sequences</taxon>
        <taxon>metagenomes</taxon>
        <taxon>ecological metagenomes</taxon>
    </lineage>
</organism>
<protein>
    <submittedName>
        <fullName evidence="2">Uncharacterized protein</fullName>
    </submittedName>
</protein>